<evidence type="ECO:0000313" key="2">
    <source>
        <dbReference type="EMBL" id="KAK4209700.1"/>
    </source>
</evidence>
<reference evidence="2" key="2">
    <citation type="submission" date="2023-05" db="EMBL/GenBank/DDBJ databases">
        <authorList>
            <consortium name="Lawrence Berkeley National Laboratory"/>
            <person name="Steindorff A."/>
            <person name="Hensen N."/>
            <person name="Bonometti L."/>
            <person name="Westerberg I."/>
            <person name="Brannstrom I.O."/>
            <person name="Guillou S."/>
            <person name="Cros-Aarteil S."/>
            <person name="Calhoun S."/>
            <person name="Haridas S."/>
            <person name="Kuo A."/>
            <person name="Mondo S."/>
            <person name="Pangilinan J."/>
            <person name="Riley R."/>
            <person name="Labutti K."/>
            <person name="Andreopoulos B."/>
            <person name="Lipzen A."/>
            <person name="Chen C."/>
            <person name="Yanf M."/>
            <person name="Daum C."/>
            <person name="Ng V."/>
            <person name="Clum A."/>
            <person name="Ohm R."/>
            <person name="Martin F."/>
            <person name="Silar P."/>
            <person name="Natvig D."/>
            <person name="Lalanne C."/>
            <person name="Gautier V."/>
            <person name="Ament-Velasquez S.L."/>
            <person name="Kruys A."/>
            <person name="Hutchinson M.I."/>
            <person name="Powell A.J."/>
            <person name="Barry K."/>
            <person name="Miller A.N."/>
            <person name="Grigoriev I.V."/>
            <person name="Debuchy R."/>
            <person name="Gladieux P."/>
            <person name="Thoren M.H."/>
            <person name="Johannesson H."/>
        </authorList>
    </citation>
    <scope>NUCLEOTIDE SEQUENCE</scope>
    <source>
        <strain evidence="2">PSN293</strain>
    </source>
</reference>
<name>A0AAN6Y0C7_9PEZI</name>
<feature type="non-terminal residue" evidence="2">
    <location>
        <position position="1"/>
    </location>
</feature>
<keyword evidence="1" id="KW-0812">Transmembrane</keyword>
<accession>A0AAN6Y0C7</accession>
<evidence type="ECO:0000256" key="1">
    <source>
        <dbReference type="SAM" id="Phobius"/>
    </source>
</evidence>
<reference evidence="2" key="1">
    <citation type="journal article" date="2023" name="Mol. Phylogenet. Evol.">
        <title>Genome-scale phylogeny and comparative genomics of the fungal order Sordariales.</title>
        <authorList>
            <person name="Hensen N."/>
            <person name="Bonometti L."/>
            <person name="Westerberg I."/>
            <person name="Brannstrom I.O."/>
            <person name="Guillou S."/>
            <person name="Cros-Aarteil S."/>
            <person name="Calhoun S."/>
            <person name="Haridas S."/>
            <person name="Kuo A."/>
            <person name="Mondo S."/>
            <person name="Pangilinan J."/>
            <person name="Riley R."/>
            <person name="LaButti K."/>
            <person name="Andreopoulos B."/>
            <person name="Lipzen A."/>
            <person name="Chen C."/>
            <person name="Yan M."/>
            <person name="Daum C."/>
            <person name="Ng V."/>
            <person name="Clum A."/>
            <person name="Steindorff A."/>
            <person name="Ohm R.A."/>
            <person name="Martin F."/>
            <person name="Silar P."/>
            <person name="Natvig D.O."/>
            <person name="Lalanne C."/>
            <person name="Gautier V."/>
            <person name="Ament-Velasquez S.L."/>
            <person name="Kruys A."/>
            <person name="Hutchinson M.I."/>
            <person name="Powell A.J."/>
            <person name="Barry K."/>
            <person name="Miller A.N."/>
            <person name="Grigoriev I.V."/>
            <person name="Debuchy R."/>
            <person name="Gladieux P."/>
            <person name="Hiltunen Thoren M."/>
            <person name="Johannesson H."/>
        </authorList>
    </citation>
    <scope>NUCLEOTIDE SEQUENCE</scope>
    <source>
        <strain evidence="2">PSN293</strain>
    </source>
</reference>
<evidence type="ECO:0000313" key="3">
    <source>
        <dbReference type="Proteomes" id="UP001301769"/>
    </source>
</evidence>
<feature type="transmembrane region" description="Helical" evidence="1">
    <location>
        <begin position="351"/>
        <end position="380"/>
    </location>
</feature>
<protein>
    <submittedName>
        <fullName evidence="2">Uncharacterized protein</fullName>
    </submittedName>
</protein>
<dbReference type="Proteomes" id="UP001301769">
    <property type="component" value="Unassembled WGS sequence"/>
</dbReference>
<feature type="transmembrane region" description="Helical" evidence="1">
    <location>
        <begin position="15"/>
        <end position="35"/>
    </location>
</feature>
<proteinExistence type="predicted"/>
<keyword evidence="3" id="KW-1185">Reference proteome</keyword>
<organism evidence="2 3">
    <name type="scientific">Rhypophila decipiens</name>
    <dbReference type="NCBI Taxonomy" id="261697"/>
    <lineage>
        <taxon>Eukaryota</taxon>
        <taxon>Fungi</taxon>
        <taxon>Dikarya</taxon>
        <taxon>Ascomycota</taxon>
        <taxon>Pezizomycotina</taxon>
        <taxon>Sordariomycetes</taxon>
        <taxon>Sordariomycetidae</taxon>
        <taxon>Sordariales</taxon>
        <taxon>Naviculisporaceae</taxon>
        <taxon>Rhypophila</taxon>
    </lineage>
</organism>
<dbReference type="AlphaFoldDB" id="A0AAN6Y0C7"/>
<sequence length="444" mass="49536">SDLRSAPWTRLGQGYLLAVWLCGLVYVLVTVSLYLSQVPWVLGFLGLPALTASALRDAPGCLPNGEFNPRSMQYNVFNSSGLFQITHGFGELSFTQAKIIDILWDVIVGRVGQMIMAFFEWRALSAYFQCAMFKGPITYNMFWTIYIETQPSLVGTLGVFQDAVLKGQRRSKITAVFIIISMLFIVAFPTLASAMTGYRPNAKAFVEDDTGTLIPFEAFSLSAYVVHDGSRIGLKDGQVIPFTKTVQFMRSSYVQQYGFLGLTQNGGRNDDDTLWTGTTLPKPSLNISAFYLPFRRLNEDYFWGHEWVNPRTGFKPFSQPSNAAMAVVGASTAYSMDYIQQHGTCQPQGTYMWGFTFIQVFIVGVLLLIWTVGTFVLWLVSHKPLMRMGKAETPRKYGAAMVLVSGINREFAATGQDRPQSLTRRQLEQKVKLNLDGGKISAES</sequence>
<keyword evidence="1" id="KW-1133">Transmembrane helix</keyword>
<feature type="transmembrane region" description="Helical" evidence="1">
    <location>
        <begin position="175"/>
        <end position="195"/>
    </location>
</feature>
<dbReference type="EMBL" id="MU858196">
    <property type="protein sequence ID" value="KAK4209700.1"/>
    <property type="molecule type" value="Genomic_DNA"/>
</dbReference>
<keyword evidence="1" id="KW-0472">Membrane</keyword>
<feature type="non-terminal residue" evidence="2">
    <location>
        <position position="444"/>
    </location>
</feature>
<comment type="caution">
    <text evidence="2">The sequence shown here is derived from an EMBL/GenBank/DDBJ whole genome shotgun (WGS) entry which is preliminary data.</text>
</comment>
<gene>
    <name evidence="2" type="ORF">QBC37DRAFT_240442</name>
</gene>